<dbReference type="AlphaFoldDB" id="A0A0H4XCA7"/>
<name>A0A0H4XCA7_9BACT</name>
<dbReference type="STRING" id="1297742.A176_002514"/>
<dbReference type="Proteomes" id="UP000009026">
    <property type="component" value="Chromosome"/>
</dbReference>
<accession>A0A0H4XCA7</accession>
<proteinExistence type="predicted"/>
<keyword evidence="2" id="KW-1185">Reference proteome</keyword>
<protein>
    <submittedName>
        <fullName evidence="1">Uncharacterized protein</fullName>
    </submittedName>
</protein>
<dbReference type="KEGG" id="mym:A176_002514"/>
<evidence type="ECO:0000313" key="1">
    <source>
        <dbReference type="EMBL" id="AKQ65602.1"/>
    </source>
</evidence>
<gene>
    <name evidence="1" type="ORF">A176_002514</name>
</gene>
<sequence>MIDSRIFNERAWHERTLPARAEAGSADTHPWSVAAPHYRFAAHSTDGAVNGATDGAVIPPILR</sequence>
<reference evidence="1 2" key="1">
    <citation type="journal article" date="2016" name="PLoS ONE">
        <title>Complete Genome Sequence and Comparative Genomics of a Novel Myxobacterium Myxococcus hansupus.</title>
        <authorList>
            <person name="Sharma G."/>
            <person name="Narwani T."/>
            <person name="Subramanian S."/>
        </authorList>
    </citation>
    <scope>NUCLEOTIDE SEQUENCE [LARGE SCALE GENOMIC DNA]</scope>
    <source>
        <strain evidence="2">mixupus</strain>
    </source>
</reference>
<evidence type="ECO:0000313" key="2">
    <source>
        <dbReference type="Proteomes" id="UP000009026"/>
    </source>
</evidence>
<organism evidence="1 2">
    <name type="scientific">Pseudomyxococcus hansupus</name>
    <dbReference type="NCBI Taxonomy" id="1297742"/>
    <lineage>
        <taxon>Bacteria</taxon>
        <taxon>Pseudomonadati</taxon>
        <taxon>Myxococcota</taxon>
        <taxon>Myxococcia</taxon>
        <taxon>Myxococcales</taxon>
        <taxon>Cystobacterineae</taxon>
        <taxon>Myxococcaceae</taxon>
        <taxon>Pseudomyxococcus</taxon>
    </lineage>
</organism>
<dbReference type="EMBL" id="CP012109">
    <property type="protein sequence ID" value="AKQ65602.1"/>
    <property type="molecule type" value="Genomic_DNA"/>
</dbReference>